<evidence type="ECO:0000313" key="3">
    <source>
        <dbReference type="Proteomes" id="UP000314982"/>
    </source>
</evidence>
<dbReference type="PANTHER" id="PTHR46957:SF3">
    <property type="entry name" value="CYTOKINE RECEPTOR"/>
    <property type="match status" value="1"/>
</dbReference>
<reference evidence="2" key="2">
    <citation type="submission" date="2025-08" db="UniProtKB">
        <authorList>
            <consortium name="Ensembl"/>
        </authorList>
    </citation>
    <scope>IDENTIFICATION</scope>
</reference>
<dbReference type="InterPro" id="IPR050713">
    <property type="entry name" value="RTP_Phos/Ushers"/>
</dbReference>
<accession>A0A4W5M0I8</accession>
<name>A0A4W5M0I8_9TELE</name>
<dbReference type="PANTHER" id="PTHR46957">
    <property type="entry name" value="CYTOKINE RECEPTOR"/>
    <property type="match status" value="1"/>
</dbReference>
<dbReference type="GO" id="GO:0016020">
    <property type="term" value="C:membrane"/>
    <property type="evidence" value="ECO:0007669"/>
    <property type="project" value="UniProtKB-SubCell"/>
</dbReference>
<dbReference type="GeneTree" id="ENSGT00940000159637"/>
<keyword evidence="3" id="KW-1185">Reference proteome</keyword>
<dbReference type="InterPro" id="IPR003961">
    <property type="entry name" value="FN3_dom"/>
</dbReference>
<dbReference type="Ensembl" id="ENSHHUT00000032937.1">
    <property type="protein sequence ID" value="ENSHHUP00000031633.1"/>
    <property type="gene ID" value="ENSHHUG00000020098.1"/>
</dbReference>
<evidence type="ECO:0000313" key="2">
    <source>
        <dbReference type="Ensembl" id="ENSHHUP00000031633.1"/>
    </source>
</evidence>
<dbReference type="AlphaFoldDB" id="A0A4W5M0I8"/>
<sequence length="155" mass="16750">MNGKKDVHVFPLVTFHSLIYSFFLSQTVFCSSAQEILLGALKPYTRYELAVQSIGGDVVGPFSGTVEESTLNDIPSTPPAELQLSALDSSSVLVNWRPPVEPNGIIISYRILYTINLSQPEHLWNNLSQDGGWVAEGAAVARSCVGSISGCKCDC</sequence>
<evidence type="ECO:0000259" key="1">
    <source>
        <dbReference type="PROSITE" id="PS50853"/>
    </source>
</evidence>
<reference evidence="2" key="3">
    <citation type="submission" date="2025-09" db="UniProtKB">
        <authorList>
            <consortium name="Ensembl"/>
        </authorList>
    </citation>
    <scope>IDENTIFICATION</scope>
</reference>
<protein>
    <recommendedName>
        <fullName evidence="1">Fibronectin type-III domain-containing protein</fullName>
    </recommendedName>
</protein>
<dbReference type="InterPro" id="IPR036116">
    <property type="entry name" value="FN3_sf"/>
</dbReference>
<dbReference type="Pfam" id="PF00041">
    <property type="entry name" value="fn3"/>
    <property type="match status" value="1"/>
</dbReference>
<dbReference type="STRING" id="62062.ENSHHUP00000031633"/>
<proteinExistence type="predicted"/>
<dbReference type="SUPFAM" id="SSF49265">
    <property type="entry name" value="Fibronectin type III"/>
    <property type="match status" value="1"/>
</dbReference>
<reference evidence="3" key="1">
    <citation type="submission" date="2018-06" db="EMBL/GenBank/DDBJ databases">
        <title>Genome assembly of Danube salmon.</title>
        <authorList>
            <person name="Macqueen D.J."/>
            <person name="Gundappa M.K."/>
        </authorList>
    </citation>
    <scope>NUCLEOTIDE SEQUENCE [LARGE SCALE GENOMIC DNA]</scope>
</reference>
<dbReference type="Proteomes" id="UP000314982">
    <property type="component" value="Unassembled WGS sequence"/>
</dbReference>
<feature type="domain" description="Fibronectin type-III" evidence="1">
    <location>
        <begin position="78"/>
        <end position="155"/>
    </location>
</feature>
<dbReference type="CDD" id="cd00063">
    <property type="entry name" value="FN3"/>
    <property type="match status" value="1"/>
</dbReference>
<organism evidence="2 3">
    <name type="scientific">Hucho hucho</name>
    <name type="common">huchen</name>
    <dbReference type="NCBI Taxonomy" id="62062"/>
    <lineage>
        <taxon>Eukaryota</taxon>
        <taxon>Metazoa</taxon>
        <taxon>Chordata</taxon>
        <taxon>Craniata</taxon>
        <taxon>Vertebrata</taxon>
        <taxon>Euteleostomi</taxon>
        <taxon>Actinopterygii</taxon>
        <taxon>Neopterygii</taxon>
        <taxon>Teleostei</taxon>
        <taxon>Protacanthopterygii</taxon>
        <taxon>Salmoniformes</taxon>
        <taxon>Salmonidae</taxon>
        <taxon>Salmoninae</taxon>
        <taxon>Hucho</taxon>
    </lineage>
</organism>
<dbReference type="PROSITE" id="PS50853">
    <property type="entry name" value="FN3"/>
    <property type="match status" value="1"/>
</dbReference>
<dbReference type="InterPro" id="IPR013783">
    <property type="entry name" value="Ig-like_fold"/>
</dbReference>
<dbReference type="Gene3D" id="2.60.40.10">
    <property type="entry name" value="Immunoglobulins"/>
    <property type="match status" value="2"/>
</dbReference>